<dbReference type="EMBL" id="UYWX01005385">
    <property type="protein sequence ID" value="VDM25683.1"/>
    <property type="molecule type" value="Genomic_DNA"/>
</dbReference>
<reference evidence="3" key="1">
    <citation type="submission" date="2017-02" db="UniProtKB">
        <authorList>
            <consortium name="WormBaseParasite"/>
        </authorList>
    </citation>
    <scope>IDENTIFICATION</scope>
</reference>
<accession>A0A0R3WVM7</accession>
<name>A0A0R3WVM7_HYDTA</name>
<dbReference type="AlphaFoldDB" id="A0A0R3WVM7"/>
<dbReference type="WBParaSite" id="TTAC_0000481701-mRNA-1">
    <property type="protein sequence ID" value="TTAC_0000481701-mRNA-1"/>
    <property type="gene ID" value="TTAC_0000481701"/>
</dbReference>
<gene>
    <name evidence="1" type="ORF">TTAC_LOCUS4803</name>
</gene>
<reference evidence="1 2" key="2">
    <citation type="submission" date="2018-11" db="EMBL/GenBank/DDBJ databases">
        <authorList>
            <consortium name="Pathogen Informatics"/>
        </authorList>
    </citation>
    <scope>NUCLEOTIDE SEQUENCE [LARGE SCALE GENOMIC DNA]</scope>
</reference>
<keyword evidence="2" id="KW-1185">Reference proteome</keyword>
<dbReference type="Proteomes" id="UP000274429">
    <property type="component" value="Unassembled WGS sequence"/>
</dbReference>
<protein>
    <submittedName>
        <fullName evidence="3">CTNNB1 binding N-teminal domain-containing protein</fullName>
    </submittedName>
</protein>
<evidence type="ECO:0000313" key="2">
    <source>
        <dbReference type="Proteomes" id="UP000274429"/>
    </source>
</evidence>
<organism evidence="3">
    <name type="scientific">Hydatigena taeniaeformis</name>
    <name type="common">Feline tapeworm</name>
    <name type="synonym">Taenia taeniaeformis</name>
    <dbReference type="NCBI Taxonomy" id="6205"/>
    <lineage>
        <taxon>Eukaryota</taxon>
        <taxon>Metazoa</taxon>
        <taxon>Spiralia</taxon>
        <taxon>Lophotrochozoa</taxon>
        <taxon>Platyhelminthes</taxon>
        <taxon>Cestoda</taxon>
        <taxon>Eucestoda</taxon>
        <taxon>Cyclophyllidea</taxon>
        <taxon>Taeniidae</taxon>
        <taxon>Hydatigera</taxon>
    </lineage>
</organism>
<evidence type="ECO:0000313" key="1">
    <source>
        <dbReference type="EMBL" id="VDM25683.1"/>
    </source>
</evidence>
<sequence>MPAFGESSAINQPPRCNSRVHCPPPLPTVWTSHGIVAIFSFYTSFRAEEKFMAEECQSVEIHKDAECEGEAFCTSSLHTSTMEANQPSLDLDEVQFMDVEDVESSTDEHSVEAGASTSTPITGTCCLSGSAEVTAQHTELDLLQALG</sequence>
<proteinExistence type="predicted"/>
<evidence type="ECO:0000313" key="3">
    <source>
        <dbReference type="WBParaSite" id="TTAC_0000481701-mRNA-1"/>
    </source>
</evidence>